<dbReference type="InterPro" id="IPR013096">
    <property type="entry name" value="Cupin_2"/>
</dbReference>
<dbReference type="InterPro" id="IPR011051">
    <property type="entry name" value="RmlC_Cupin_sf"/>
</dbReference>
<dbReference type="Proteomes" id="UP000783863">
    <property type="component" value="Unassembled WGS sequence"/>
</dbReference>
<dbReference type="PANTHER" id="PTHR36440">
    <property type="entry name" value="PUTATIVE (AFU_ORTHOLOGUE AFUA_8G07350)-RELATED"/>
    <property type="match status" value="1"/>
</dbReference>
<organism evidence="2 3">
    <name type="scientific">Haloarcula salinisoli</name>
    <dbReference type="NCBI Taxonomy" id="2487746"/>
    <lineage>
        <taxon>Archaea</taxon>
        <taxon>Methanobacteriati</taxon>
        <taxon>Methanobacteriota</taxon>
        <taxon>Stenosarchaea group</taxon>
        <taxon>Halobacteria</taxon>
        <taxon>Halobacteriales</taxon>
        <taxon>Haloarculaceae</taxon>
        <taxon>Haloarcula</taxon>
    </lineage>
</organism>
<dbReference type="PANTHER" id="PTHR36440:SF1">
    <property type="entry name" value="PUTATIVE (AFU_ORTHOLOGUE AFUA_8G07350)-RELATED"/>
    <property type="match status" value="1"/>
</dbReference>
<dbReference type="AlphaFoldDB" id="A0A8J7YK81"/>
<dbReference type="SUPFAM" id="SSF51182">
    <property type="entry name" value="RmlC-like cupins"/>
    <property type="match status" value="1"/>
</dbReference>
<name>A0A8J7YK81_9EURY</name>
<feature type="domain" description="Cupin type-2" evidence="1">
    <location>
        <begin position="47"/>
        <end position="107"/>
    </location>
</feature>
<proteinExistence type="predicted"/>
<comment type="caution">
    <text evidence="2">The sequence shown here is derived from an EMBL/GenBank/DDBJ whole genome shotgun (WGS) entry which is preliminary data.</text>
</comment>
<dbReference type="RefSeq" id="WP_220587545.1">
    <property type="nucleotide sequence ID" value="NZ_RKLQ01000001.1"/>
</dbReference>
<evidence type="ECO:0000313" key="3">
    <source>
        <dbReference type="Proteomes" id="UP000783863"/>
    </source>
</evidence>
<reference evidence="2" key="1">
    <citation type="submission" date="2021-06" db="EMBL/GenBank/DDBJ databases">
        <title>Halomicroarcula sp. F24A a new haloarchaeum isolated from saline soil.</title>
        <authorList>
            <person name="Duran-Viseras A."/>
            <person name="Sanchez-Porro C."/>
            <person name="Ventosa A."/>
        </authorList>
    </citation>
    <scope>NUCLEOTIDE SEQUENCE</scope>
    <source>
        <strain evidence="2">F24A</strain>
    </source>
</reference>
<dbReference type="InterPro" id="IPR014710">
    <property type="entry name" value="RmlC-like_jellyroll"/>
</dbReference>
<dbReference type="Gene3D" id="2.60.120.10">
    <property type="entry name" value="Jelly Rolls"/>
    <property type="match status" value="1"/>
</dbReference>
<dbReference type="CDD" id="cd02208">
    <property type="entry name" value="cupin_RmlC-like"/>
    <property type="match status" value="1"/>
</dbReference>
<gene>
    <name evidence="2" type="ORF">EGD98_06575</name>
</gene>
<accession>A0A8J7YK81</accession>
<protein>
    <submittedName>
        <fullName evidence="2">Cupin domain-containing protein</fullName>
    </submittedName>
</protein>
<dbReference type="InterPro" id="IPR053146">
    <property type="entry name" value="QDO-like"/>
</dbReference>
<dbReference type="EMBL" id="RKLQ01000001">
    <property type="protein sequence ID" value="MBX0303336.1"/>
    <property type="molecule type" value="Genomic_DNA"/>
</dbReference>
<evidence type="ECO:0000259" key="1">
    <source>
        <dbReference type="Pfam" id="PF07883"/>
    </source>
</evidence>
<dbReference type="Pfam" id="PF07883">
    <property type="entry name" value="Cupin_2"/>
    <property type="match status" value="1"/>
</dbReference>
<sequence>MATTLPVGAVEEDCVVSPPAGKAVRFRDRPEDPSRDPLTFDMWLAAEGSHGPMRHIHPEQVERLTVRSGRMGLWHDGEQSELEMGETAVIPAGDPHRFWNAGEGVLHIHGSVTPGLRTEQFMRITYGLARDGAPVTPSGMPLNGLRLAVLLSEYDDMLWLAALPLWVQTFGVDLLAPLGRALGYDNSYPELLQ</sequence>
<evidence type="ECO:0000313" key="2">
    <source>
        <dbReference type="EMBL" id="MBX0303336.1"/>
    </source>
</evidence>
<keyword evidence="3" id="KW-1185">Reference proteome</keyword>